<evidence type="ECO:0000256" key="2">
    <source>
        <dbReference type="ARBA" id="ARBA00023015"/>
    </source>
</evidence>
<dbReference type="SUPFAM" id="SSF53850">
    <property type="entry name" value="Periplasmic binding protein-like II"/>
    <property type="match status" value="1"/>
</dbReference>
<organism evidence="6 7">
    <name type="scientific">Virgibacillus phasianinus</name>
    <dbReference type="NCBI Taxonomy" id="2017483"/>
    <lineage>
        <taxon>Bacteria</taxon>
        <taxon>Bacillati</taxon>
        <taxon>Bacillota</taxon>
        <taxon>Bacilli</taxon>
        <taxon>Bacillales</taxon>
        <taxon>Bacillaceae</taxon>
        <taxon>Virgibacillus</taxon>
    </lineage>
</organism>
<dbReference type="PROSITE" id="PS50931">
    <property type="entry name" value="HTH_LYSR"/>
    <property type="match status" value="1"/>
</dbReference>
<dbReference type="CDD" id="cd05466">
    <property type="entry name" value="PBP2_LTTR_substrate"/>
    <property type="match status" value="1"/>
</dbReference>
<dbReference type="PANTHER" id="PTHR30126">
    <property type="entry name" value="HTH-TYPE TRANSCRIPTIONAL REGULATOR"/>
    <property type="match status" value="1"/>
</dbReference>
<dbReference type="AlphaFoldDB" id="A0A220U6Q5"/>
<dbReference type="GO" id="GO:0003700">
    <property type="term" value="F:DNA-binding transcription factor activity"/>
    <property type="evidence" value="ECO:0007669"/>
    <property type="project" value="InterPro"/>
</dbReference>
<keyword evidence="4" id="KW-0804">Transcription</keyword>
<keyword evidence="7" id="KW-1185">Reference proteome</keyword>
<dbReference type="KEGG" id="vil:CFK37_15170"/>
<dbReference type="Gene3D" id="1.10.10.10">
    <property type="entry name" value="Winged helix-like DNA-binding domain superfamily/Winged helix DNA-binding domain"/>
    <property type="match status" value="1"/>
</dbReference>
<dbReference type="Pfam" id="PF03466">
    <property type="entry name" value="LysR_substrate"/>
    <property type="match status" value="1"/>
</dbReference>
<evidence type="ECO:0000313" key="6">
    <source>
        <dbReference type="EMBL" id="ASK63403.1"/>
    </source>
</evidence>
<keyword evidence="2" id="KW-0805">Transcription regulation</keyword>
<comment type="similarity">
    <text evidence="1">Belongs to the LysR transcriptional regulatory family.</text>
</comment>
<dbReference type="RefSeq" id="WP_089062662.1">
    <property type="nucleotide sequence ID" value="NZ_CP022315.1"/>
</dbReference>
<proteinExistence type="inferred from homology"/>
<evidence type="ECO:0000256" key="4">
    <source>
        <dbReference type="ARBA" id="ARBA00023163"/>
    </source>
</evidence>
<reference evidence="6 7" key="1">
    <citation type="submission" date="2017-07" db="EMBL/GenBank/DDBJ databases">
        <title>Virgibacillus sp. LM2416.</title>
        <authorList>
            <person name="Tak E.J."/>
            <person name="Bae J.-W."/>
        </authorList>
    </citation>
    <scope>NUCLEOTIDE SEQUENCE [LARGE SCALE GENOMIC DNA]</scope>
    <source>
        <strain evidence="6 7">LM2416</strain>
    </source>
</reference>
<protein>
    <submittedName>
        <fullName evidence="6">LysR family transcriptional regulator</fullName>
    </submittedName>
</protein>
<evidence type="ECO:0000256" key="1">
    <source>
        <dbReference type="ARBA" id="ARBA00009437"/>
    </source>
</evidence>
<accession>A0A220U6Q5</accession>
<feature type="domain" description="HTH lysR-type" evidence="5">
    <location>
        <begin position="1"/>
        <end position="58"/>
    </location>
</feature>
<dbReference type="Proteomes" id="UP000198312">
    <property type="component" value="Chromosome"/>
</dbReference>
<evidence type="ECO:0000313" key="7">
    <source>
        <dbReference type="Proteomes" id="UP000198312"/>
    </source>
</evidence>
<evidence type="ECO:0000259" key="5">
    <source>
        <dbReference type="PROSITE" id="PS50931"/>
    </source>
</evidence>
<sequence length="292" mass="33405">MDSRTLQTFILAAEYENFRMVAEKLYITQPAVTFQIRQLEKDLGGKLFAKNGRNIALTELGRLFYMEAKEMVSHYEKSMDKVNRFQQGYHETIRVAIAPLLADTILPSIFRAYTKDFPHVEMSIQVLESNQISTVIENGQVDIGLSCLPGSSIIKTAKFHEEPVSLVCNHDGYDAESGPIIDAQQLLENSIIFTDNHPVYWDGLKEQLKARLDSYKFMKVNQSHITKRFILEGIGVSFLPKSIINREIIEGRLLEVPVHFIDPPVASMYILHKYEHQLESGFVSFISTYYYG</sequence>
<dbReference type="InterPro" id="IPR000847">
    <property type="entry name" value="LysR_HTH_N"/>
</dbReference>
<dbReference type="GO" id="GO:0000976">
    <property type="term" value="F:transcription cis-regulatory region binding"/>
    <property type="evidence" value="ECO:0007669"/>
    <property type="project" value="TreeGrafter"/>
</dbReference>
<dbReference type="InterPro" id="IPR036388">
    <property type="entry name" value="WH-like_DNA-bd_sf"/>
</dbReference>
<dbReference type="Pfam" id="PF00126">
    <property type="entry name" value="HTH_1"/>
    <property type="match status" value="1"/>
</dbReference>
<gene>
    <name evidence="6" type="ORF">CFK37_15170</name>
</gene>
<keyword evidence="3" id="KW-0238">DNA-binding</keyword>
<dbReference type="OrthoDB" id="9803735at2"/>
<dbReference type="SUPFAM" id="SSF46785">
    <property type="entry name" value="Winged helix' DNA-binding domain"/>
    <property type="match status" value="1"/>
</dbReference>
<dbReference type="PANTHER" id="PTHR30126:SF64">
    <property type="entry name" value="HTH-TYPE TRANSCRIPTIONAL REGULATOR CITR"/>
    <property type="match status" value="1"/>
</dbReference>
<evidence type="ECO:0000256" key="3">
    <source>
        <dbReference type="ARBA" id="ARBA00023125"/>
    </source>
</evidence>
<name>A0A220U6Q5_9BACI</name>
<dbReference type="InterPro" id="IPR005119">
    <property type="entry name" value="LysR_subst-bd"/>
</dbReference>
<dbReference type="PRINTS" id="PR00039">
    <property type="entry name" value="HTHLYSR"/>
</dbReference>
<dbReference type="InterPro" id="IPR036390">
    <property type="entry name" value="WH_DNA-bd_sf"/>
</dbReference>
<dbReference type="Gene3D" id="3.40.190.290">
    <property type="match status" value="1"/>
</dbReference>
<dbReference type="EMBL" id="CP022315">
    <property type="protein sequence ID" value="ASK63403.1"/>
    <property type="molecule type" value="Genomic_DNA"/>
</dbReference>